<organism evidence="1 2">
    <name type="scientific">Euphydryas editha</name>
    <name type="common">Edith's checkerspot</name>
    <dbReference type="NCBI Taxonomy" id="104508"/>
    <lineage>
        <taxon>Eukaryota</taxon>
        <taxon>Metazoa</taxon>
        <taxon>Ecdysozoa</taxon>
        <taxon>Arthropoda</taxon>
        <taxon>Hexapoda</taxon>
        <taxon>Insecta</taxon>
        <taxon>Pterygota</taxon>
        <taxon>Neoptera</taxon>
        <taxon>Endopterygota</taxon>
        <taxon>Lepidoptera</taxon>
        <taxon>Glossata</taxon>
        <taxon>Ditrysia</taxon>
        <taxon>Papilionoidea</taxon>
        <taxon>Nymphalidae</taxon>
        <taxon>Nymphalinae</taxon>
        <taxon>Euphydryas</taxon>
    </lineage>
</organism>
<protein>
    <recommendedName>
        <fullName evidence="3">Endonuclease/exonuclease/phosphatase domain-containing protein</fullName>
    </recommendedName>
</protein>
<dbReference type="Proteomes" id="UP001153954">
    <property type="component" value="Unassembled WGS sequence"/>
</dbReference>
<comment type="caution">
    <text evidence="1">The sequence shown here is derived from an EMBL/GenBank/DDBJ whole genome shotgun (WGS) entry which is preliminary data.</text>
</comment>
<dbReference type="EMBL" id="CAKOGL010000013">
    <property type="protein sequence ID" value="CAH2093709.1"/>
    <property type="molecule type" value="Genomic_DNA"/>
</dbReference>
<dbReference type="InterPro" id="IPR036691">
    <property type="entry name" value="Endo/exonu/phosph_ase_sf"/>
</dbReference>
<sequence>MSVYRPPKFFKQDKIKDFLFELRNLLDNIPRRSKVIFCGDININILNKYDNNVILYENTLAEFGFTKCICDVTRREILKNNLVESCIDHIYIRAPLASIDSAVIRHKIADHYFISAAIQWNRASDVYRAQQIAANQRVLDNRLVRHKLQTTNFDKLLEINCPVQLYNSFTNIFTNIYDECYKLRPVIKNVSNRNNKNWINDNLKRMISERDRLFNVWCNDPKNMIKRLTYTKYRNKCNKAIFKRKVEYDKQSILDCNNNIKKVWDKINNLLGHKRQPLDSIITSNLEGHGSVKEICDKFANNFTNEVNKIKHVCSDKLMIRDNYVKRSDMCMRWQPVSENEVKRVINKLSKNKAPGSDLVRMSDCQNAT</sequence>
<dbReference type="AlphaFoldDB" id="A0AAU9U1H0"/>
<reference evidence="1" key="1">
    <citation type="submission" date="2022-03" db="EMBL/GenBank/DDBJ databases">
        <authorList>
            <person name="Tunstrom K."/>
        </authorList>
    </citation>
    <scope>NUCLEOTIDE SEQUENCE</scope>
</reference>
<keyword evidence="2" id="KW-1185">Reference proteome</keyword>
<name>A0AAU9U1H0_EUPED</name>
<evidence type="ECO:0000313" key="1">
    <source>
        <dbReference type="EMBL" id="CAH2093709.1"/>
    </source>
</evidence>
<gene>
    <name evidence="1" type="ORF">EEDITHA_LOCUS9346</name>
</gene>
<evidence type="ECO:0000313" key="2">
    <source>
        <dbReference type="Proteomes" id="UP001153954"/>
    </source>
</evidence>
<dbReference type="Gene3D" id="3.60.10.10">
    <property type="entry name" value="Endonuclease/exonuclease/phosphatase"/>
    <property type="match status" value="1"/>
</dbReference>
<dbReference type="SUPFAM" id="SSF56219">
    <property type="entry name" value="DNase I-like"/>
    <property type="match status" value="1"/>
</dbReference>
<accession>A0AAU9U1H0</accession>
<proteinExistence type="predicted"/>
<evidence type="ECO:0008006" key="3">
    <source>
        <dbReference type="Google" id="ProtNLM"/>
    </source>
</evidence>